<dbReference type="AlphaFoldDB" id="A0A2V1D764"/>
<dbReference type="Gene3D" id="4.10.240.10">
    <property type="entry name" value="Zn(2)-C6 fungal-type DNA-binding domain"/>
    <property type="match status" value="1"/>
</dbReference>
<dbReference type="PANTHER" id="PTHR47784">
    <property type="entry name" value="STEROL UPTAKE CONTROL PROTEIN 2"/>
    <property type="match status" value="1"/>
</dbReference>
<evidence type="ECO:0000313" key="4">
    <source>
        <dbReference type="EMBL" id="PVH93443.1"/>
    </source>
</evidence>
<evidence type="ECO:0000256" key="1">
    <source>
        <dbReference type="ARBA" id="ARBA00023242"/>
    </source>
</evidence>
<dbReference type="EMBL" id="KZ805589">
    <property type="protein sequence ID" value="PVH93443.1"/>
    <property type="molecule type" value="Genomic_DNA"/>
</dbReference>
<feature type="region of interest" description="Disordered" evidence="2">
    <location>
        <begin position="63"/>
        <end position="82"/>
    </location>
</feature>
<accession>A0A2V1D764</accession>
<sequence>MASPAGSAEQRAVKRKSHRKSRNGCYQCKQRHTKCNETHPRCGNCVRLDIDCTWPARERYSTTYPTPPESHGTALVENHPLPNSDQSTDTFGSEMSMADLRLLHHWTAKTCDDMSPELKRCNAWRIKHVEVALDHPFLLRGLLAVAAVHKVLTDAHADKTSLLVQANDHISKALATYRQNLEQPRAETAVAMFILSTVLVIYHLATVRLEAAPEDPVNAMAHCFRLIQGVLVVVNPNLDQLTSNKVFTDMLASQVPLMEAEPIGEIIRLKRLTETKKTPAGALYIEAINQLHM</sequence>
<dbReference type="PROSITE" id="PS00463">
    <property type="entry name" value="ZN2_CY6_FUNGAL_1"/>
    <property type="match status" value="1"/>
</dbReference>
<dbReference type="InterPro" id="IPR053157">
    <property type="entry name" value="Sterol_Uptake_Regulator"/>
</dbReference>
<proteinExistence type="predicted"/>
<dbReference type="InterPro" id="IPR021858">
    <property type="entry name" value="Fun_TF"/>
</dbReference>
<dbReference type="Pfam" id="PF11951">
    <property type="entry name" value="Fungal_trans_2"/>
    <property type="match status" value="1"/>
</dbReference>
<dbReference type="PANTHER" id="PTHR47784:SF4">
    <property type="entry name" value="ZN(II)2CYS6 TRANSCRIPTION FACTOR (EUROFUNG)"/>
    <property type="match status" value="1"/>
</dbReference>
<dbReference type="SMART" id="SM00066">
    <property type="entry name" value="GAL4"/>
    <property type="match status" value="1"/>
</dbReference>
<protein>
    <recommendedName>
        <fullName evidence="3">Zn(2)-C6 fungal-type domain-containing protein</fullName>
    </recommendedName>
</protein>
<dbReference type="CDD" id="cd00067">
    <property type="entry name" value="GAL4"/>
    <property type="match status" value="1"/>
</dbReference>
<reference evidence="4 5" key="1">
    <citation type="journal article" date="2018" name="Sci. Rep.">
        <title>Comparative genomics provides insights into the lifestyle and reveals functional heterogeneity of dark septate endophytic fungi.</title>
        <authorList>
            <person name="Knapp D.G."/>
            <person name="Nemeth J.B."/>
            <person name="Barry K."/>
            <person name="Hainaut M."/>
            <person name="Henrissat B."/>
            <person name="Johnson J."/>
            <person name="Kuo A."/>
            <person name="Lim J.H.P."/>
            <person name="Lipzen A."/>
            <person name="Nolan M."/>
            <person name="Ohm R.A."/>
            <person name="Tamas L."/>
            <person name="Grigoriev I.V."/>
            <person name="Spatafora J.W."/>
            <person name="Nagy L.G."/>
            <person name="Kovacs G.M."/>
        </authorList>
    </citation>
    <scope>NUCLEOTIDE SEQUENCE [LARGE SCALE GENOMIC DNA]</scope>
    <source>
        <strain evidence="4 5">DSE2036</strain>
    </source>
</reference>
<dbReference type="InterPro" id="IPR036864">
    <property type="entry name" value="Zn2-C6_fun-type_DNA-bd_sf"/>
</dbReference>
<dbReference type="Proteomes" id="UP000244855">
    <property type="component" value="Unassembled WGS sequence"/>
</dbReference>
<dbReference type="SUPFAM" id="SSF57701">
    <property type="entry name" value="Zn2/Cys6 DNA-binding domain"/>
    <property type="match status" value="1"/>
</dbReference>
<gene>
    <name evidence="4" type="ORF">DM02DRAFT_696062</name>
</gene>
<dbReference type="Pfam" id="PF00172">
    <property type="entry name" value="Zn_clus"/>
    <property type="match status" value="1"/>
</dbReference>
<dbReference type="PROSITE" id="PS50048">
    <property type="entry name" value="ZN2_CY6_FUNGAL_2"/>
    <property type="match status" value="1"/>
</dbReference>
<dbReference type="GO" id="GO:0001228">
    <property type="term" value="F:DNA-binding transcription activator activity, RNA polymerase II-specific"/>
    <property type="evidence" value="ECO:0007669"/>
    <property type="project" value="TreeGrafter"/>
</dbReference>
<evidence type="ECO:0000256" key="2">
    <source>
        <dbReference type="SAM" id="MobiDB-lite"/>
    </source>
</evidence>
<evidence type="ECO:0000259" key="3">
    <source>
        <dbReference type="PROSITE" id="PS50048"/>
    </source>
</evidence>
<dbReference type="InterPro" id="IPR001138">
    <property type="entry name" value="Zn2Cys6_DnaBD"/>
</dbReference>
<organism evidence="4 5">
    <name type="scientific">Periconia macrospinosa</name>
    <dbReference type="NCBI Taxonomy" id="97972"/>
    <lineage>
        <taxon>Eukaryota</taxon>
        <taxon>Fungi</taxon>
        <taxon>Dikarya</taxon>
        <taxon>Ascomycota</taxon>
        <taxon>Pezizomycotina</taxon>
        <taxon>Dothideomycetes</taxon>
        <taxon>Pleosporomycetidae</taxon>
        <taxon>Pleosporales</taxon>
        <taxon>Massarineae</taxon>
        <taxon>Periconiaceae</taxon>
        <taxon>Periconia</taxon>
    </lineage>
</organism>
<keyword evidence="5" id="KW-1185">Reference proteome</keyword>
<dbReference type="OrthoDB" id="4937900at2759"/>
<dbReference type="STRING" id="97972.A0A2V1D764"/>
<evidence type="ECO:0000313" key="5">
    <source>
        <dbReference type="Proteomes" id="UP000244855"/>
    </source>
</evidence>
<dbReference type="GO" id="GO:0008270">
    <property type="term" value="F:zinc ion binding"/>
    <property type="evidence" value="ECO:0007669"/>
    <property type="project" value="InterPro"/>
</dbReference>
<name>A0A2V1D764_9PLEO</name>
<feature type="domain" description="Zn(2)-C6 fungal-type" evidence="3">
    <location>
        <begin position="24"/>
        <end position="54"/>
    </location>
</feature>
<keyword evidence="1" id="KW-0539">Nucleus</keyword>